<evidence type="ECO:0000256" key="3">
    <source>
        <dbReference type="ARBA" id="ARBA00022576"/>
    </source>
</evidence>
<dbReference type="PANTHER" id="PTHR46383">
    <property type="entry name" value="ASPARTATE AMINOTRANSFERASE"/>
    <property type="match status" value="1"/>
</dbReference>
<evidence type="ECO:0000259" key="7">
    <source>
        <dbReference type="Pfam" id="PF00155"/>
    </source>
</evidence>
<reference evidence="8 9" key="1">
    <citation type="journal article" date="2012" name="Eukaryot. Cell">
        <title>Draft genome sequence of CBS 2479, the standard type strain of Trichosporon asahii.</title>
        <authorList>
            <person name="Yang R.Y."/>
            <person name="Li H.T."/>
            <person name="Zhu H."/>
            <person name="Zhou G.P."/>
            <person name="Wang M."/>
            <person name="Wang L."/>
        </authorList>
    </citation>
    <scope>NUCLEOTIDE SEQUENCE [LARGE SCALE GENOMIC DNA]</scope>
    <source>
        <strain evidence="9">ATCC 90039 / CBS 2479 / JCM 2466 / KCTC 7840 / NCYC 2677 / UAMH 7654</strain>
    </source>
</reference>
<dbReference type="HOGENOM" id="CLU_017584_4_1_1"/>
<dbReference type="GO" id="GO:0008483">
    <property type="term" value="F:transaminase activity"/>
    <property type="evidence" value="ECO:0007669"/>
    <property type="project" value="UniProtKB-KW"/>
</dbReference>
<evidence type="ECO:0000313" key="8">
    <source>
        <dbReference type="EMBL" id="EJT46005.1"/>
    </source>
</evidence>
<evidence type="ECO:0000256" key="5">
    <source>
        <dbReference type="ARBA" id="ARBA00022898"/>
    </source>
</evidence>
<dbReference type="Pfam" id="PF00155">
    <property type="entry name" value="Aminotran_1_2"/>
    <property type="match status" value="1"/>
</dbReference>
<name>J4U712_TRIAS</name>
<dbReference type="SUPFAM" id="SSF53383">
    <property type="entry name" value="PLP-dependent transferases"/>
    <property type="match status" value="1"/>
</dbReference>
<evidence type="ECO:0000256" key="2">
    <source>
        <dbReference type="ARBA" id="ARBA00007441"/>
    </source>
</evidence>
<feature type="domain" description="Aminotransferase class I/classII large" evidence="7">
    <location>
        <begin position="30"/>
        <end position="413"/>
    </location>
</feature>
<evidence type="ECO:0000256" key="6">
    <source>
        <dbReference type="SAM" id="Coils"/>
    </source>
</evidence>
<dbReference type="EMBL" id="ALBS01000312">
    <property type="protein sequence ID" value="EJT46005.1"/>
    <property type="molecule type" value="Genomic_DNA"/>
</dbReference>
<dbReference type="InterPro" id="IPR050596">
    <property type="entry name" value="AspAT/PAT-like"/>
</dbReference>
<keyword evidence="3" id="KW-0032">Aminotransferase</keyword>
<dbReference type="VEuPathDB" id="FungiDB:A1Q1_05551"/>
<dbReference type="InterPro" id="IPR015424">
    <property type="entry name" value="PyrdxlP-dep_Trfase"/>
</dbReference>
<keyword evidence="4" id="KW-0808">Transferase</keyword>
<dbReference type="GeneID" id="25989063"/>
<proteinExistence type="inferred from homology"/>
<sequence>MSRALSYVAPAAKAWGASYVASPKAGPLLDMSQGVPGSAPAEPVLASLSKVAGTHDAAKYGPILGEPALRSALAEELRHKYGVGAQQLSDADVGITTGCNMAFLVLLMLLCPPGESSVLLPLPSYFNHAMSLSLQQVEPAYIPCSPKDGFTPSLPAARAILETARDSGSKVKPRAIVLVTPNNPTGAIYSPSLLEEWYALAREFDVPLVLDETYRDFAGAQPHTLFERPEWRETLITLGSFSKGYRIPGHRLGCITAAPELLAHIVTICDCMQICPPRAPQLALIDLLSSLREDLDEAAAALRKRLQIFEKVVNSVPGWKLISSGGFYAYVEFPEEFLSAQEQLGVKEGEKVGSEDVGRALALEAGVLTLPGCFFMPDLEDKVWGSIKGGDEMKRDRWIRFAVANIDDESVKALGPRLQRLNELLGVK</sequence>
<dbReference type="Gene3D" id="3.40.640.10">
    <property type="entry name" value="Type I PLP-dependent aspartate aminotransferase-like (Major domain)"/>
    <property type="match status" value="1"/>
</dbReference>
<gene>
    <name evidence="8" type="ORF">A1Q1_05551</name>
</gene>
<dbReference type="PANTHER" id="PTHR46383:SF1">
    <property type="entry name" value="ASPARTATE AMINOTRANSFERASE"/>
    <property type="match status" value="1"/>
</dbReference>
<organism evidence="8 9">
    <name type="scientific">Trichosporon asahii var. asahii (strain ATCC 90039 / CBS 2479 / JCM 2466 / KCTC 7840 / NBRC 103889/ NCYC 2677 / UAMH 7654)</name>
    <name type="common">Yeast</name>
    <dbReference type="NCBI Taxonomy" id="1186058"/>
    <lineage>
        <taxon>Eukaryota</taxon>
        <taxon>Fungi</taxon>
        <taxon>Dikarya</taxon>
        <taxon>Basidiomycota</taxon>
        <taxon>Agaricomycotina</taxon>
        <taxon>Tremellomycetes</taxon>
        <taxon>Trichosporonales</taxon>
        <taxon>Trichosporonaceae</taxon>
        <taxon>Trichosporon</taxon>
    </lineage>
</organism>
<evidence type="ECO:0000256" key="4">
    <source>
        <dbReference type="ARBA" id="ARBA00022679"/>
    </source>
</evidence>
<evidence type="ECO:0000256" key="1">
    <source>
        <dbReference type="ARBA" id="ARBA00001933"/>
    </source>
</evidence>
<dbReference type="InterPro" id="IPR015421">
    <property type="entry name" value="PyrdxlP-dep_Trfase_major"/>
</dbReference>
<dbReference type="Proteomes" id="UP000002748">
    <property type="component" value="Unassembled WGS sequence"/>
</dbReference>
<comment type="cofactor">
    <cofactor evidence="1">
        <name>pyridoxal 5'-phosphate</name>
        <dbReference type="ChEBI" id="CHEBI:597326"/>
    </cofactor>
</comment>
<dbReference type="GO" id="GO:0006520">
    <property type="term" value="P:amino acid metabolic process"/>
    <property type="evidence" value="ECO:0007669"/>
    <property type="project" value="InterPro"/>
</dbReference>
<accession>J4U712</accession>
<dbReference type="AlphaFoldDB" id="J4U712"/>
<evidence type="ECO:0000313" key="9">
    <source>
        <dbReference type="Proteomes" id="UP000002748"/>
    </source>
</evidence>
<dbReference type="RefSeq" id="XP_014177703.1">
    <property type="nucleotide sequence ID" value="XM_014322228.1"/>
</dbReference>
<dbReference type="KEGG" id="tasa:A1Q1_05551"/>
<dbReference type="InterPro" id="IPR004839">
    <property type="entry name" value="Aminotransferase_I/II_large"/>
</dbReference>
<feature type="coiled-coil region" evidence="6">
    <location>
        <begin position="285"/>
        <end position="312"/>
    </location>
</feature>
<protein>
    <recommendedName>
        <fullName evidence="7">Aminotransferase class I/classII large domain-containing protein</fullName>
    </recommendedName>
</protein>
<dbReference type="GO" id="GO:0030170">
    <property type="term" value="F:pyridoxal phosphate binding"/>
    <property type="evidence" value="ECO:0007669"/>
    <property type="project" value="InterPro"/>
</dbReference>
<keyword evidence="5" id="KW-0663">Pyridoxal phosphate</keyword>
<comment type="caution">
    <text evidence="8">The sequence shown here is derived from an EMBL/GenBank/DDBJ whole genome shotgun (WGS) entry which is preliminary data.</text>
</comment>
<comment type="similarity">
    <text evidence="2">Belongs to the class-I pyridoxal-phosphate-dependent aminotransferase family.</text>
</comment>
<keyword evidence="6" id="KW-0175">Coiled coil</keyword>
<dbReference type="OrthoDB" id="7042322at2759"/>
<dbReference type="CDD" id="cd00609">
    <property type="entry name" value="AAT_like"/>
    <property type="match status" value="1"/>
</dbReference>